<dbReference type="KEGG" id="ppsc:EHS13_18255"/>
<protein>
    <submittedName>
        <fullName evidence="1">DUF3231 family protein</fullName>
    </submittedName>
</protein>
<organism evidence="1 2">
    <name type="scientific">Paenibacillus psychroresistens</name>
    <dbReference type="NCBI Taxonomy" id="1778678"/>
    <lineage>
        <taxon>Bacteria</taxon>
        <taxon>Bacillati</taxon>
        <taxon>Bacillota</taxon>
        <taxon>Bacilli</taxon>
        <taxon>Bacillales</taxon>
        <taxon>Paenibacillaceae</taxon>
        <taxon>Paenibacillus</taxon>
    </lineage>
</organism>
<accession>A0A6B8RLZ8</accession>
<dbReference type="Gene3D" id="1.20.1260.10">
    <property type="match status" value="2"/>
</dbReference>
<dbReference type="Proteomes" id="UP000426246">
    <property type="component" value="Chromosome"/>
</dbReference>
<evidence type="ECO:0000313" key="2">
    <source>
        <dbReference type="Proteomes" id="UP000426246"/>
    </source>
</evidence>
<sequence>MATSTIKTEHIIKFTAAEIANLWSSYFNDTLAVCTITHFLAHIQDKEIETVLNMALDHSNTHIGKLKSFFNEEKLTVPEAFSIVNDVYPDAPRLFTDDFYLFYIQNIGKLGLATYTLALSNSARLDMCEYFTECLNESSALFNKATEILLKKGSFSRAPFIPDKEKVQFIEKQSYLGELLGKPRPLNVIEISNIYFNLIQNQLGKTLLIGFSQVAKSTKVREYMIRGREISDKHVRVFCDILDKEFLPSAGSWDSLATDSTSATFSDKLMMMHVTMLNSAGIGHYGMSIGTSARKDIGADFLRLMLEIVAFSEDGANLMIENSWLEQIPQAMDRDKLAENRD</sequence>
<dbReference type="OrthoDB" id="1675670at2"/>
<dbReference type="AlphaFoldDB" id="A0A6B8RLZ8"/>
<proteinExistence type="predicted"/>
<reference evidence="2" key="1">
    <citation type="submission" date="2018-11" db="EMBL/GenBank/DDBJ databases">
        <title>Complete genome sequence of Paenibacillus sp. ML311-T8.</title>
        <authorList>
            <person name="Nam Y.-D."/>
            <person name="Kang J."/>
            <person name="Chung W.-H."/>
            <person name="Park Y.S."/>
        </authorList>
    </citation>
    <scope>NUCLEOTIDE SEQUENCE [LARGE SCALE GENOMIC DNA]</scope>
    <source>
        <strain evidence="2">ML311-T8</strain>
    </source>
</reference>
<dbReference type="InterPro" id="IPR021617">
    <property type="entry name" value="DUF3231"/>
</dbReference>
<dbReference type="InterPro" id="IPR012347">
    <property type="entry name" value="Ferritin-like"/>
</dbReference>
<dbReference type="EMBL" id="CP034235">
    <property type="protein sequence ID" value="QGQ96682.1"/>
    <property type="molecule type" value="Genomic_DNA"/>
</dbReference>
<gene>
    <name evidence="1" type="ORF">EHS13_18255</name>
</gene>
<evidence type="ECO:0000313" key="1">
    <source>
        <dbReference type="EMBL" id="QGQ96682.1"/>
    </source>
</evidence>
<dbReference type="RefSeq" id="WP_155701755.1">
    <property type="nucleotide sequence ID" value="NZ_CP034235.1"/>
</dbReference>
<keyword evidence="2" id="KW-1185">Reference proteome</keyword>
<name>A0A6B8RLZ8_9BACL</name>
<dbReference type="Pfam" id="PF11553">
    <property type="entry name" value="DUF3231"/>
    <property type="match status" value="2"/>
</dbReference>